<feature type="region of interest" description="Disordered" evidence="1">
    <location>
        <begin position="1"/>
        <end position="38"/>
    </location>
</feature>
<evidence type="ECO:0000313" key="4">
    <source>
        <dbReference type="Proteomes" id="UP000179023"/>
    </source>
</evidence>
<organism evidence="3 4">
    <name type="scientific">Candidatus Sungbacteria bacterium RIFCSPHIGHO2_02_FULL_47_11</name>
    <dbReference type="NCBI Taxonomy" id="1802270"/>
    <lineage>
        <taxon>Bacteria</taxon>
        <taxon>Candidatus Sungiibacteriota</taxon>
    </lineage>
</organism>
<name>A0A1G2KNC6_9BACT</name>
<keyword evidence="2" id="KW-0472">Membrane</keyword>
<feature type="transmembrane region" description="Helical" evidence="2">
    <location>
        <begin position="126"/>
        <end position="147"/>
    </location>
</feature>
<keyword evidence="2" id="KW-0812">Transmembrane</keyword>
<feature type="compositionally biased region" description="Basic and acidic residues" evidence="1">
    <location>
        <begin position="26"/>
        <end position="36"/>
    </location>
</feature>
<sequence>MVSPKSNRKPTDGIRRRENGVGNFELAKRQEQPVEVEHDEGDIFQTQSRREGDLVITERMGVDQPVEPSARETEVPLEHNVFASPDDNRFVVLKKWFGGKKGTGIIDGGVVVTEWKDRGGRRLLRLGIMSGCAVTVILIVVFSTVFARVTITVTPRIDTIPVEDRVVALDTSVSKTLAAQGVVPVEYLTFSRTVGDEFEATGSQFVEEKARGLVRVYNRFSSSPQTLVSTTRFVTDGGVLYRLPSTIRIPGAEIVEGKIVPQLIEVELTADEPGEGSNYSGEVNLTILGFKGTPKYAGFFGTAPHGFEGGFRGTAQVVASDDIKRAQEQVTKRVVEELKQEVVQKIPPDFKLIEALQEVQVSRLDTPSVGSRARRFVAETEAKVNVFVFRETDITEFLKATMLGGDVTKEIVDGAAEIRYRVRTVDFRKGRAELVVQGALKARSVVPHGELVEFIKGKKEGSIVEFLKSVDRIARFQVKFFPPWRSRAPDDAQKIRIIVDES</sequence>
<evidence type="ECO:0000313" key="3">
    <source>
        <dbReference type="EMBL" id="OHA00876.1"/>
    </source>
</evidence>
<feature type="compositionally biased region" description="Basic and acidic residues" evidence="1">
    <location>
        <begin position="9"/>
        <end position="19"/>
    </location>
</feature>
<evidence type="ECO:0008006" key="5">
    <source>
        <dbReference type="Google" id="ProtNLM"/>
    </source>
</evidence>
<accession>A0A1G2KNC6</accession>
<comment type="caution">
    <text evidence="3">The sequence shown here is derived from an EMBL/GenBank/DDBJ whole genome shotgun (WGS) entry which is preliminary data.</text>
</comment>
<dbReference type="Proteomes" id="UP000179023">
    <property type="component" value="Unassembled WGS sequence"/>
</dbReference>
<protein>
    <recommendedName>
        <fullName evidence="5">Baseplate protein J-like domain-containing protein</fullName>
    </recommendedName>
</protein>
<gene>
    <name evidence="3" type="ORF">A3C07_02295</name>
</gene>
<proteinExistence type="predicted"/>
<evidence type="ECO:0000256" key="1">
    <source>
        <dbReference type="SAM" id="MobiDB-lite"/>
    </source>
</evidence>
<keyword evidence="2" id="KW-1133">Transmembrane helix</keyword>
<dbReference type="EMBL" id="MHQI01000004">
    <property type="protein sequence ID" value="OHA00876.1"/>
    <property type="molecule type" value="Genomic_DNA"/>
</dbReference>
<dbReference type="STRING" id="1802270.A3C07_02295"/>
<reference evidence="3 4" key="1">
    <citation type="journal article" date="2016" name="Nat. Commun.">
        <title>Thousands of microbial genomes shed light on interconnected biogeochemical processes in an aquifer system.</title>
        <authorList>
            <person name="Anantharaman K."/>
            <person name="Brown C.T."/>
            <person name="Hug L.A."/>
            <person name="Sharon I."/>
            <person name="Castelle C.J."/>
            <person name="Probst A.J."/>
            <person name="Thomas B.C."/>
            <person name="Singh A."/>
            <person name="Wilkins M.J."/>
            <person name="Karaoz U."/>
            <person name="Brodie E.L."/>
            <person name="Williams K.H."/>
            <person name="Hubbard S.S."/>
            <person name="Banfield J.F."/>
        </authorList>
    </citation>
    <scope>NUCLEOTIDE SEQUENCE [LARGE SCALE GENOMIC DNA]</scope>
</reference>
<dbReference type="AlphaFoldDB" id="A0A1G2KNC6"/>
<evidence type="ECO:0000256" key="2">
    <source>
        <dbReference type="SAM" id="Phobius"/>
    </source>
</evidence>